<dbReference type="STRING" id="341036.SAMN05660649_02654"/>
<name>A0A1I2UJH2_9FIRM</name>
<sequence>MIFEIDHLLRKMGRRSKTPLCFVTAEPYLGHFGLGGVGKSRRLMEDEFAEKDIKALCSATVDEIIPGRVKLNDGTELPFNYSMFAPPFRGVDAIINSGLGNPKGWLMVDEYYRLPKHQNIYGVGVSVGIMPVEPTPVPTGVPKTGNMTTNMAKLAAHNIAADIQGGSKIAYPVTEIGVVCLADMGDSASLMVAKPALPPRQQTILKKKRWVRWAKLGFERYFMTKMKLGATYLPG</sequence>
<proteinExistence type="predicted"/>
<dbReference type="InterPro" id="IPR052541">
    <property type="entry name" value="SQRD"/>
</dbReference>
<dbReference type="EMBL" id="FOOX01000009">
    <property type="protein sequence ID" value="SFG77193.1"/>
    <property type="molecule type" value="Genomic_DNA"/>
</dbReference>
<dbReference type="RefSeq" id="WP_092471864.1">
    <property type="nucleotide sequence ID" value="NZ_FOOX01000009.1"/>
</dbReference>
<evidence type="ECO:0000313" key="2">
    <source>
        <dbReference type="Proteomes" id="UP000199337"/>
    </source>
</evidence>
<reference evidence="2" key="1">
    <citation type="submission" date="2016-10" db="EMBL/GenBank/DDBJ databases">
        <authorList>
            <person name="Varghese N."/>
            <person name="Submissions S."/>
        </authorList>
    </citation>
    <scope>NUCLEOTIDE SEQUENCE [LARGE SCALE GENOMIC DNA]</scope>
    <source>
        <strain evidence="2">DSM 17038</strain>
    </source>
</reference>
<dbReference type="PANTHER" id="PTHR43755:SF1">
    <property type="entry name" value="FAD-DEPENDENT PYRIDINE NUCLEOTIDE-DISULPHIDE OXIDOREDUCTASE"/>
    <property type="match status" value="1"/>
</dbReference>
<organism evidence="1 2">
    <name type="scientific">Desulfotruncus arcticus DSM 17038</name>
    <dbReference type="NCBI Taxonomy" id="1121424"/>
    <lineage>
        <taxon>Bacteria</taxon>
        <taxon>Bacillati</taxon>
        <taxon>Bacillota</taxon>
        <taxon>Clostridia</taxon>
        <taxon>Eubacteriales</taxon>
        <taxon>Desulfallaceae</taxon>
        <taxon>Desulfotruncus</taxon>
    </lineage>
</organism>
<evidence type="ECO:0000313" key="1">
    <source>
        <dbReference type="EMBL" id="SFG77193.1"/>
    </source>
</evidence>
<dbReference type="Gene3D" id="3.50.50.100">
    <property type="match status" value="1"/>
</dbReference>
<dbReference type="SUPFAM" id="SSF51905">
    <property type="entry name" value="FAD/NAD(P)-binding domain"/>
    <property type="match status" value="1"/>
</dbReference>
<dbReference type="AlphaFoldDB" id="A0A1I2UJH2"/>
<dbReference type="Proteomes" id="UP000199337">
    <property type="component" value="Unassembled WGS sequence"/>
</dbReference>
<gene>
    <name evidence="1" type="ORF">SAMN05660649_02654</name>
</gene>
<dbReference type="PANTHER" id="PTHR43755">
    <property type="match status" value="1"/>
</dbReference>
<protein>
    <submittedName>
        <fullName evidence="1">Sulfide:quinone oxidoreductase</fullName>
    </submittedName>
</protein>
<keyword evidence="2" id="KW-1185">Reference proteome</keyword>
<accession>A0A1I2UJH2</accession>
<dbReference type="InterPro" id="IPR036188">
    <property type="entry name" value="FAD/NAD-bd_sf"/>
</dbReference>
<dbReference type="OrthoDB" id="9781621at2"/>